<dbReference type="Gene3D" id="3.40.50.620">
    <property type="entry name" value="HUPs"/>
    <property type="match status" value="1"/>
</dbReference>
<accession>A0A7S3YES1</accession>
<dbReference type="AlphaFoldDB" id="A0A7S3YES1"/>
<dbReference type="PANTHER" id="PTHR31964:SF113">
    <property type="entry name" value="USPA DOMAIN-CONTAINING PROTEIN"/>
    <property type="match status" value="1"/>
</dbReference>
<dbReference type="InterPro" id="IPR006016">
    <property type="entry name" value="UspA"/>
</dbReference>
<feature type="domain" description="UspA" evidence="1">
    <location>
        <begin position="123"/>
        <end position="175"/>
    </location>
</feature>
<dbReference type="InterPro" id="IPR014729">
    <property type="entry name" value="Rossmann-like_a/b/a_fold"/>
</dbReference>
<dbReference type="EMBL" id="HBIV01005177">
    <property type="protein sequence ID" value="CAE0649442.1"/>
    <property type="molecule type" value="Transcribed_RNA"/>
</dbReference>
<reference evidence="2" key="1">
    <citation type="submission" date="2021-01" db="EMBL/GenBank/DDBJ databases">
        <authorList>
            <person name="Corre E."/>
            <person name="Pelletier E."/>
            <person name="Niang G."/>
            <person name="Scheremetjew M."/>
            <person name="Finn R."/>
            <person name="Kale V."/>
            <person name="Holt S."/>
            <person name="Cochrane G."/>
            <person name="Meng A."/>
            <person name="Brown T."/>
            <person name="Cohen L."/>
        </authorList>
    </citation>
    <scope>NUCLEOTIDE SEQUENCE</scope>
    <source>
        <strain evidence="2">CCCM811</strain>
    </source>
</reference>
<organism evidence="2">
    <name type="scientific">Lotharella globosa</name>
    <dbReference type="NCBI Taxonomy" id="91324"/>
    <lineage>
        <taxon>Eukaryota</taxon>
        <taxon>Sar</taxon>
        <taxon>Rhizaria</taxon>
        <taxon>Cercozoa</taxon>
        <taxon>Chlorarachniophyceae</taxon>
        <taxon>Lotharella</taxon>
    </lineage>
</organism>
<dbReference type="PANTHER" id="PTHR31964">
    <property type="entry name" value="ADENINE NUCLEOTIDE ALPHA HYDROLASES-LIKE SUPERFAMILY PROTEIN"/>
    <property type="match status" value="1"/>
</dbReference>
<sequence length="224" mass="23998">MRGQLHIGDTDHCVWLHPCVLHPRSRDCLLGMGKTNIDEIFFGESIDADAIRAKMTCYSASDDAHDVVGQRHQVSRPDKAANKKLELAAKTTATQLLHTYATEAENLGCKPDELLAIPAEPRKAAKQALLEFTETAKPDFLVCGSRGMGAVARVFLGSVSDFLLHNAPCSVLIVRVEVDEGNLTEGKAISAAEGSSSKKTNVKKTKEEADVVAVASAVSDDAKA</sequence>
<protein>
    <recommendedName>
        <fullName evidence="1">UspA domain-containing protein</fullName>
    </recommendedName>
</protein>
<dbReference type="Pfam" id="PF00582">
    <property type="entry name" value="Usp"/>
    <property type="match status" value="1"/>
</dbReference>
<evidence type="ECO:0000313" key="2">
    <source>
        <dbReference type="EMBL" id="CAE0649442.1"/>
    </source>
</evidence>
<name>A0A7S3YES1_9EUKA</name>
<dbReference type="PRINTS" id="PR01438">
    <property type="entry name" value="UNVRSLSTRESS"/>
</dbReference>
<proteinExistence type="predicted"/>
<gene>
    <name evidence="2" type="ORF">LGLO00237_LOCUS3687</name>
</gene>
<dbReference type="InterPro" id="IPR006015">
    <property type="entry name" value="Universal_stress_UspA"/>
</dbReference>
<dbReference type="CDD" id="cd23659">
    <property type="entry name" value="USP_At3g01520-like"/>
    <property type="match status" value="1"/>
</dbReference>
<evidence type="ECO:0000259" key="1">
    <source>
        <dbReference type="Pfam" id="PF00582"/>
    </source>
</evidence>
<dbReference type="SUPFAM" id="SSF52402">
    <property type="entry name" value="Adenine nucleotide alpha hydrolases-like"/>
    <property type="match status" value="1"/>
</dbReference>